<evidence type="ECO:0000256" key="5">
    <source>
        <dbReference type="ARBA" id="ARBA00022679"/>
    </source>
</evidence>
<evidence type="ECO:0000256" key="8">
    <source>
        <dbReference type="ARBA" id="ARBA00022741"/>
    </source>
</evidence>
<dbReference type="Gene3D" id="3.90.870.10">
    <property type="entry name" value="DHBP synthase"/>
    <property type="match status" value="1"/>
</dbReference>
<evidence type="ECO:0000313" key="13">
    <source>
        <dbReference type="EMBL" id="HIX04123.1"/>
    </source>
</evidence>
<keyword evidence="9" id="KW-0067">ATP-binding</keyword>
<keyword evidence="8" id="KW-0547">Nucleotide-binding</keyword>
<evidence type="ECO:0000313" key="14">
    <source>
        <dbReference type="Proteomes" id="UP000824202"/>
    </source>
</evidence>
<reference evidence="13" key="1">
    <citation type="journal article" date="2021" name="PeerJ">
        <title>Extensive microbial diversity within the chicken gut microbiome revealed by metagenomics and culture.</title>
        <authorList>
            <person name="Gilroy R."/>
            <person name="Ravi A."/>
            <person name="Getino M."/>
            <person name="Pursley I."/>
            <person name="Horton D.L."/>
            <person name="Alikhan N.F."/>
            <person name="Baker D."/>
            <person name="Gharbi K."/>
            <person name="Hall N."/>
            <person name="Watson M."/>
            <person name="Adriaenssens E.M."/>
            <person name="Foster-Nyarko E."/>
            <person name="Jarju S."/>
            <person name="Secka A."/>
            <person name="Antonio M."/>
            <person name="Oren A."/>
            <person name="Chaudhuri R.R."/>
            <person name="La Ragione R."/>
            <person name="Hildebrand F."/>
            <person name="Pallen M.J."/>
        </authorList>
    </citation>
    <scope>NUCLEOTIDE SEQUENCE</scope>
    <source>
        <strain evidence="13">23274</strain>
    </source>
</reference>
<evidence type="ECO:0000259" key="12">
    <source>
        <dbReference type="PROSITE" id="PS51163"/>
    </source>
</evidence>
<dbReference type="Pfam" id="PF01300">
    <property type="entry name" value="Sua5_yciO_yrdC"/>
    <property type="match status" value="1"/>
</dbReference>
<dbReference type="EC" id="2.7.7.87" evidence="3"/>
<keyword evidence="4" id="KW-0963">Cytoplasm</keyword>
<feature type="domain" description="YrdC-like" evidence="12">
    <location>
        <begin position="6"/>
        <end position="190"/>
    </location>
</feature>
<dbReference type="SUPFAM" id="SSF55821">
    <property type="entry name" value="YrdC/RibB"/>
    <property type="match status" value="1"/>
</dbReference>
<organism evidence="13 14">
    <name type="scientific">Candidatus Odoribacter faecigallinarum</name>
    <dbReference type="NCBI Taxonomy" id="2838706"/>
    <lineage>
        <taxon>Bacteria</taxon>
        <taxon>Pseudomonadati</taxon>
        <taxon>Bacteroidota</taxon>
        <taxon>Bacteroidia</taxon>
        <taxon>Bacteroidales</taxon>
        <taxon>Odoribacteraceae</taxon>
        <taxon>Odoribacter</taxon>
    </lineage>
</organism>
<dbReference type="PANTHER" id="PTHR17490">
    <property type="entry name" value="SUA5"/>
    <property type="match status" value="1"/>
</dbReference>
<dbReference type="InterPro" id="IPR017945">
    <property type="entry name" value="DHBP_synth_RibB-like_a/b_dom"/>
</dbReference>
<keyword evidence="5" id="KW-0808">Transferase</keyword>
<dbReference type="AlphaFoldDB" id="A0A9D1V104"/>
<dbReference type="Proteomes" id="UP000824202">
    <property type="component" value="Unassembled WGS sequence"/>
</dbReference>
<comment type="caution">
    <text evidence="13">The sequence shown here is derived from an EMBL/GenBank/DDBJ whole genome shotgun (WGS) entry which is preliminary data.</text>
</comment>
<reference evidence="13" key="2">
    <citation type="submission" date="2021-04" db="EMBL/GenBank/DDBJ databases">
        <authorList>
            <person name="Gilroy R."/>
        </authorList>
    </citation>
    <scope>NUCLEOTIDE SEQUENCE</scope>
    <source>
        <strain evidence="13">23274</strain>
    </source>
</reference>
<name>A0A9D1V104_9BACT</name>
<dbReference type="GO" id="GO:0006450">
    <property type="term" value="P:regulation of translational fidelity"/>
    <property type="evidence" value="ECO:0007669"/>
    <property type="project" value="TreeGrafter"/>
</dbReference>
<dbReference type="NCBIfam" id="TIGR00057">
    <property type="entry name" value="L-threonylcarbamoyladenylate synthase"/>
    <property type="match status" value="1"/>
</dbReference>
<evidence type="ECO:0000256" key="1">
    <source>
        <dbReference type="ARBA" id="ARBA00004496"/>
    </source>
</evidence>
<evidence type="ECO:0000256" key="11">
    <source>
        <dbReference type="ARBA" id="ARBA00048366"/>
    </source>
</evidence>
<evidence type="ECO:0000256" key="3">
    <source>
        <dbReference type="ARBA" id="ARBA00012584"/>
    </source>
</evidence>
<evidence type="ECO:0000256" key="4">
    <source>
        <dbReference type="ARBA" id="ARBA00022490"/>
    </source>
</evidence>
<dbReference type="InterPro" id="IPR050156">
    <property type="entry name" value="TC-AMP_synthase_SUA5"/>
</dbReference>
<dbReference type="PROSITE" id="PS51163">
    <property type="entry name" value="YRDC"/>
    <property type="match status" value="1"/>
</dbReference>
<comment type="similarity">
    <text evidence="2">Belongs to the SUA5 family.</text>
</comment>
<accession>A0A9D1V104</accession>
<dbReference type="GO" id="GO:0000049">
    <property type="term" value="F:tRNA binding"/>
    <property type="evidence" value="ECO:0007669"/>
    <property type="project" value="TreeGrafter"/>
</dbReference>
<dbReference type="GO" id="GO:0008033">
    <property type="term" value="P:tRNA processing"/>
    <property type="evidence" value="ECO:0007669"/>
    <property type="project" value="UniProtKB-KW"/>
</dbReference>
<evidence type="ECO:0000256" key="10">
    <source>
        <dbReference type="ARBA" id="ARBA00029774"/>
    </source>
</evidence>
<sequence>MTDKVKEEIKRTLEVLKNGGVILYPTDTIWGLGCDATNSNAVERIYAIKKRSDHKSMLVLLEDAGKIASYADVPDIALDLIQVADKPTTIIYPGAKRIAPELIAEDGSIGIRITQEEFTAALLHRFNRPIVSTSANISGTPAPRFYEEISEDIRQSVDYVVDYRRNEHQIASPSSIIKIGMKGEIEIIRK</sequence>
<evidence type="ECO:0000256" key="2">
    <source>
        <dbReference type="ARBA" id="ARBA00007663"/>
    </source>
</evidence>
<dbReference type="GO" id="GO:0003725">
    <property type="term" value="F:double-stranded RNA binding"/>
    <property type="evidence" value="ECO:0007669"/>
    <property type="project" value="InterPro"/>
</dbReference>
<evidence type="ECO:0000256" key="6">
    <source>
        <dbReference type="ARBA" id="ARBA00022694"/>
    </source>
</evidence>
<protein>
    <recommendedName>
        <fullName evidence="10">L-threonylcarbamoyladenylate synthase</fullName>
        <ecNumber evidence="3">2.7.7.87</ecNumber>
    </recommendedName>
    <alternativeName>
        <fullName evidence="10">L-threonylcarbamoyladenylate synthase</fullName>
    </alternativeName>
</protein>
<evidence type="ECO:0000256" key="7">
    <source>
        <dbReference type="ARBA" id="ARBA00022695"/>
    </source>
</evidence>
<evidence type="ECO:0000256" key="9">
    <source>
        <dbReference type="ARBA" id="ARBA00022840"/>
    </source>
</evidence>
<dbReference type="GO" id="GO:0005737">
    <property type="term" value="C:cytoplasm"/>
    <property type="evidence" value="ECO:0007669"/>
    <property type="project" value="UniProtKB-SubCell"/>
</dbReference>
<dbReference type="GO" id="GO:0005524">
    <property type="term" value="F:ATP binding"/>
    <property type="evidence" value="ECO:0007669"/>
    <property type="project" value="UniProtKB-KW"/>
</dbReference>
<dbReference type="PANTHER" id="PTHR17490:SF16">
    <property type="entry name" value="THREONYLCARBAMOYL-AMP SYNTHASE"/>
    <property type="match status" value="1"/>
</dbReference>
<proteinExistence type="inferred from homology"/>
<dbReference type="GO" id="GO:0061710">
    <property type="term" value="F:L-threonylcarbamoyladenylate synthase"/>
    <property type="evidence" value="ECO:0007669"/>
    <property type="project" value="UniProtKB-EC"/>
</dbReference>
<gene>
    <name evidence="13" type="ORF">H9863_08440</name>
</gene>
<comment type="catalytic activity">
    <reaction evidence="11">
        <text>L-threonine + hydrogencarbonate + ATP = L-threonylcarbamoyladenylate + diphosphate + H2O</text>
        <dbReference type="Rhea" id="RHEA:36407"/>
        <dbReference type="ChEBI" id="CHEBI:15377"/>
        <dbReference type="ChEBI" id="CHEBI:17544"/>
        <dbReference type="ChEBI" id="CHEBI:30616"/>
        <dbReference type="ChEBI" id="CHEBI:33019"/>
        <dbReference type="ChEBI" id="CHEBI:57926"/>
        <dbReference type="ChEBI" id="CHEBI:73682"/>
        <dbReference type="EC" id="2.7.7.87"/>
    </reaction>
</comment>
<dbReference type="InterPro" id="IPR006070">
    <property type="entry name" value="Sua5-like_dom"/>
</dbReference>
<keyword evidence="6" id="KW-0819">tRNA processing</keyword>
<keyword evidence="7" id="KW-0548">Nucleotidyltransferase</keyword>
<comment type="subcellular location">
    <subcellularLocation>
        <location evidence="1">Cytoplasm</location>
    </subcellularLocation>
</comment>
<dbReference type="EMBL" id="DXFT01000164">
    <property type="protein sequence ID" value="HIX04123.1"/>
    <property type="molecule type" value="Genomic_DNA"/>
</dbReference>